<organism evidence="2 3">
    <name type="scientific">Limosa lapponica baueri</name>
    <dbReference type="NCBI Taxonomy" id="1758121"/>
    <lineage>
        <taxon>Eukaryota</taxon>
        <taxon>Metazoa</taxon>
        <taxon>Chordata</taxon>
        <taxon>Craniata</taxon>
        <taxon>Vertebrata</taxon>
        <taxon>Euteleostomi</taxon>
        <taxon>Archelosauria</taxon>
        <taxon>Archosauria</taxon>
        <taxon>Dinosauria</taxon>
        <taxon>Saurischia</taxon>
        <taxon>Theropoda</taxon>
        <taxon>Coelurosauria</taxon>
        <taxon>Aves</taxon>
        <taxon>Neognathae</taxon>
        <taxon>Neoaves</taxon>
        <taxon>Charadriiformes</taxon>
        <taxon>Scolopacidae</taxon>
        <taxon>Limosa</taxon>
    </lineage>
</organism>
<keyword evidence="2" id="KW-0695">RNA-directed DNA polymerase</keyword>
<keyword evidence="3" id="KW-1185">Reference proteome</keyword>
<reference evidence="3" key="1">
    <citation type="submission" date="2017-11" db="EMBL/GenBank/DDBJ databases">
        <authorList>
            <person name="Lima N.C."/>
            <person name="Parody-Merino A.M."/>
            <person name="Battley P.F."/>
            <person name="Fidler A.E."/>
            <person name="Prosdocimi F."/>
        </authorList>
    </citation>
    <scope>NUCLEOTIDE SEQUENCE [LARGE SCALE GENOMIC DNA]</scope>
</reference>
<dbReference type="PANTHER" id="PTHR33395">
    <property type="entry name" value="TRANSCRIPTASE, PUTATIVE-RELATED-RELATED"/>
    <property type="match status" value="1"/>
</dbReference>
<keyword evidence="2" id="KW-0548">Nucleotidyltransferase</keyword>
<accession>A0A2I0UIP9</accession>
<dbReference type="OrthoDB" id="416454at2759"/>
<feature type="region of interest" description="Disordered" evidence="1">
    <location>
        <begin position="233"/>
        <end position="276"/>
    </location>
</feature>
<evidence type="ECO:0000256" key="1">
    <source>
        <dbReference type="SAM" id="MobiDB-lite"/>
    </source>
</evidence>
<evidence type="ECO:0000313" key="2">
    <source>
        <dbReference type="EMBL" id="PKU45921.1"/>
    </source>
</evidence>
<protein>
    <submittedName>
        <fullName evidence="2">Rna-directed dna polymerase from mobile element jockey-like</fullName>
    </submittedName>
</protein>
<sequence length="276" mass="31197">MRTSPLNTRLAAEQCQEPVSLSPPREQGWQFVLNDPSYKPVACVLEQGDSEHTKNEWKESVDREADWVRRSNLLPIYKCKLLTMDCKKQITQLQNVKDNKKGFYGYIGNKRKTRENVGPLLNEMGDLVTQDIEKAVRTLPSPQCLLARSSFRNTRSQRPGEVWNKEDIMLADNDQVREYLSRLGIHKYMGPDGMHPQLLRKLSDVIARPLSVIIKGSWRLGEVPEDCRKTNVTPIFKKGGKKDSGQPASPQSLKGDGAANPGNCFQAHEGSESHQK</sequence>
<evidence type="ECO:0000313" key="3">
    <source>
        <dbReference type="Proteomes" id="UP000233556"/>
    </source>
</evidence>
<name>A0A2I0UIP9_LIMLA</name>
<keyword evidence="2" id="KW-0808">Transferase</keyword>
<dbReference type="PANTHER" id="PTHR33395:SF22">
    <property type="entry name" value="REVERSE TRANSCRIPTASE DOMAIN-CONTAINING PROTEIN"/>
    <property type="match status" value="1"/>
</dbReference>
<dbReference type="GO" id="GO:0003964">
    <property type="term" value="F:RNA-directed DNA polymerase activity"/>
    <property type="evidence" value="ECO:0007669"/>
    <property type="project" value="UniProtKB-KW"/>
</dbReference>
<dbReference type="EMBL" id="KZ505737">
    <property type="protein sequence ID" value="PKU45921.1"/>
    <property type="molecule type" value="Genomic_DNA"/>
</dbReference>
<dbReference type="Proteomes" id="UP000233556">
    <property type="component" value="Unassembled WGS sequence"/>
</dbReference>
<dbReference type="AlphaFoldDB" id="A0A2I0UIP9"/>
<gene>
    <name evidence="2" type="ORF">llap_3803</name>
</gene>
<proteinExistence type="predicted"/>
<reference evidence="3" key="2">
    <citation type="submission" date="2017-12" db="EMBL/GenBank/DDBJ databases">
        <title>Genome sequence of the Bar-tailed Godwit (Limosa lapponica baueri).</title>
        <authorList>
            <person name="Lima N.C.B."/>
            <person name="Parody-Merino A.M."/>
            <person name="Battley P.F."/>
            <person name="Fidler A.E."/>
            <person name="Prosdocimi F."/>
        </authorList>
    </citation>
    <scope>NUCLEOTIDE SEQUENCE [LARGE SCALE GENOMIC DNA]</scope>
</reference>